<feature type="region of interest" description="Disordered" evidence="17">
    <location>
        <begin position="1396"/>
        <end position="1490"/>
    </location>
</feature>
<dbReference type="InParanoid" id="A0A6I8MY22"/>
<dbReference type="GO" id="GO:0051239">
    <property type="term" value="P:regulation of multicellular organismal process"/>
    <property type="evidence" value="ECO:0007669"/>
    <property type="project" value="UniProtKB-ARBA"/>
</dbReference>
<dbReference type="FunFam" id="2.60.40.10:FF:000043">
    <property type="entry name" value="roundabout homolog 2 isoform X2"/>
    <property type="match status" value="1"/>
</dbReference>
<dbReference type="SMART" id="SM00408">
    <property type="entry name" value="IGc2"/>
    <property type="match status" value="5"/>
</dbReference>
<evidence type="ECO:0000256" key="4">
    <source>
        <dbReference type="ARBA" id="ARBA00022553"/>
    </source>
</evidence>
<evidence type="ECO:0000256" key="11">
    <source>
        <dbReference type="ARBA" id="ARBA00023136"/>
    </source>
</evidence>
<evidence type="ECO:0000256" key="7">
    <source>
        <dbReference type="ARBA" id="ARBA00022737"/>
    </source>
</evidence>
<feature type="compositionally biased region" description="Pro residues" evidence="17">
    <location>
        <begin position="1180"/>
        <end position="1190"/>
    </location>
</feature>
<evidence type="ECO:0000259" key="19">
    <source>
        <dbReference type="PROSITE" id="PS50853"/>
    </source>
</evidence>
<dbReference type="InterPro" id="IPR013106">
    <property type="entry name" value="Ig_V-set"/>
</dbReference>
<evidence type="ECO:0000256" key="6">
    <source>
        <dbReference type="ARBA" id="ARBA00022729"/>
    </source>
</evidence>
<dbReference type="InterPro" id="IPR036179">
    <property type="entry name" value="Ig-like_dom_sf"/>
</dbReference>
<feature type="compositionally biased region" description="Low complexity" evidence="17">
    <location>
        <begin position="1332"/>
        <end position="1358"/>
    </location>
</feature>
<dbReference type="FunFam" id="2.60.40.10:FF:000008">
    <property type="entry name" value="roundabout homolog 2 isoform X2"/>
    <property type="match status" value="2"/>
</dbReference>
<feature type="compositionally biased region" description="Pro residues" evidence="17">
    <location>
        <begin position="1122"/>
        <end position="1134"/>
    </location>
</feature>
<evidence type="ECO:0000256" key="3">
    <source>
        <dbReference type="ARBA" id="ARBA00022500"/>
    </source>
</evidence>
<feature type="region of interest" description="Disordered" evidence="17">
    <location>
        <begin position="476"/>
        <end position="510"/>
    </location>
</feature>
<comment type="similarity">
    <text evidence="16">Belongs to the immunoglobulin superfamily. ROBO family.</text>
</comment>
<dbReference type="InterPro" id="IPR003598">
    <property type="entry name" value="Ig_sub2"/>
</dbReference>
<feature type="compositionally biased region" description="Basic and acidic residues" evidence="17">
    <location>
        <begin position="1208"/>
        <end position="1218"/>
    </location>
</feature>
<feature type="domain" description="Fibronectin type-III" evidence="19">
    <location>
        <begin position="716"/>
        <end position="812"/>
    </location>
</feature>
<feature type="domain" description="Ig-like" evidence="18">
    <location>
        <begin position="295"/>
        <end position="373"/>
    </location>
</feature>
<feature type="region of interest" description="Disordered" evidence="17">
    <location>
        <begin position="954"/>
        <end position="1273"/>
    </location>
</feature>
<keyword evidence="14" id="KW-0325">Glycoprotein</keyword>
<feature type="compositionally biased region" description="Low complexity" evidence="17">
    <location>
        <begin position="1101"/>
        <end position="1121"/>
    </location>
</feature>
<evidence type="ECO:0000256" key="17">
    <source>
        <dbReference type="SAM" id="MobiDB-lite"/>
    </source>
</evidence>
<keyword evidence="12" id="KW-1015">Disulfide bond</keyword>
<keyword evidence="5" id="KW-0812">Transmembrane</keyword>
<dbReference type="FunFam" id="2.60.40.10:FF:000065">
    <property type="entry name" value="roundabout homolog 1 isoform X3"/>
    <property type="match status" value="1"/>
</dbReference>
<evidence type="ECO:0000256" key="5">
    <source>
        <dbReference type="ARBA" id="ARBA00022692"/>
    </source>
</evidence>
<dbReference type="GeneTree" id="ENSGT00940000155457"/>
<dbReference type="GO" id="GO:0016020">
    <property type="term" value="C:membrane"/>
    <property type="evidence" value="ECO:0007669"/>
    <property type="project" value="UniProtKB-SubCell"/>
</dbReference>
<feature type="domain" description="Ig-like" evidence="18">
    <location>
        <begin position="206"/>
        <end position="290"/>
    </location>
</feature>
<evidence type="ECO:0000256" key="14">
    <source>
        <dbReference type="ARBA" id="ARBA00023180"/>
    </source>
</evidence>
<dbReference type="CDD" id="cd00063">
    <property type="entry name" value="FN3"/>
    <property type="match status" value="3"/>
</dbReference>
<name>A0A6I8MY22_ORNAN</name>
<keyword evidence="6" id="KW-0732">Signal</keyword>
<accession>A0A6I8MY22</accession>
<feature type="compositionally biased region" description="Polar residues" evidence="17">
    <location>
        <begin position="1076"/>
        <end position="1086"/>
    </location>
</feature>
<dbReference type="SMART" id="SM00409">
    <property type="entry name" value="IG"/>
    <property type="match status" value="5"/>
</dbReference>
<dbReference type="Ensembl" id="ENSOANT00000052639.1">
    <property type="protein sequence ID" value="ENSOANP00000033621.1"/>
    <property type="gene ID" value="ENSOANG00000038372.1"/>
</dbReference>
<dbReference type="GO" id="GO:0030154">
    <property type="term" value="P:cell differentiation"/>
    <property type="evidence" value="ECO:0007669"/>
    <property type="project" value="UniProtKB-KW"/>
</dbReference>
<feature type="compositionally biased region" description="Basic and acidic residues" evidence="17">
    <location>
        <begin position="1230"/>
        <end position="1239"/>
    </location>
</feature>
<dbReference type="GO" id="GO:0022603">
    <property type="term" value="P:regulation of anatomical structure morphogenesis"/>
    <property type="evidence" value="ECO:0007669"/>
    <property type="project" value="UniProtKB-ARBA"/>
</dbReference>
<keyword evidence="15" id="KW-0393">Immunoglobulin domain</keyword>
<dbReference type="InterPro" id="IPR007110">
    <property type="entry name" value="Ig-like_dom"/>
</dbReference>
<evidence type="ECO:0000256" key="15">
    <source>
        <dbReference type="ARBA" id="ARBA00023319"/>
    </source>
</evidence>
<keyword evidence="2" id="KW-0217">Developmental protein</keyword>
<keyword evidence="13" id="KW-0675">Receptor</keyword>
<dbReference type="GO" id="GO:0098609">
    <property type="term" value="P:cell-cell adhesion"/>
    <property type="evidence" value="ECO:0000318"/>
    <property type="project" value="GO_Central"/>
</dbReference>
<comment type="subcellular location">
    <subcellularLocation>
        <location evidence="1">Membrane</location>
        <topology evidence="1">Single-pass type I membrane protein</topology>
    </subcellularLocation>
</comment>
<evidence type="ECO:0000256" key="8">
    <source>
        <dbReference type="ARBA" id="ARBA00022782"/>
    </source>
</evidence>
<feature type="region of interest" description="Disordered" evidence="17">
    <location>
        <begin position="1306"/>
        <end position="1358"/>
    </location>
</feature>
<dbReference type="PANTHER" id="PTHR12231:SF236">
    <property type="entry name" value="ROUNDABOUT HOMOLOG 3"/>
    <property type="match status" value="1"/>
</dbReference>
<dbReference type="Proteomes" id="UP000002279">
    <property type="component" value="Chromosome 11"/>
</dbReference>
<reference evidence="20" key="3">
    <citation type="submission" date="2025-09" db="UniProtKB">
        <authorList>
            <consortium name="Ensembl"/>
        </authorList>
    </citation>
    <scope>IDENTIFICATION</scope>
    <source>
        <strain evidence="20">Glennie</strain>
    </source>
</reference>
<evidence type="ECO:0000313" key="21">
    <source>
        <dbReference type="Proteomes" id="UP000002279"/>
    </source>
</evidence>
<sequence>KRSRAGPEDAVPRIVEQPPDLLVSRGEPATLPCRAEGRPRPHIEWYKDGVRVATAREDPRAHRLLLPSGALFFPRIVHGRRARPDEGIYTCVARNYLGTAASRNASLEVAVLRDDFRQPPGDVVVAAGEPAVLECVPPRGHPEPSVSWKKDSVPLSVQAGRIAIRGGKLMMSHTLKSDAGMYVCVASNVAGERDSGAAKLVVFERPSFLRRPTNQVVLADTPADFPCEVQGDPLPRLRWRKEEGELPPGRYEIGSDHSLRIGRASAEDEGTYTCVAENSVGRAEASGSLSVHVPPQLVTKPQDQTVTPGRTVTFQCETKGNPPPAVFWQKEGSQILLFPSQPPAPLGRFSVSSSGQLSIAAVQSGDAGYYVCQGVSVAGSILARALLEVEDASSEKIPPIIRRGPTNQTLTPGATALLPCLVAADSQPTVQWLKDGQQLEDGDPRLSVLDNGTLQIRLLQEADSGLYGCVATSSTGEASWSGLLPPCREDEVTADPPRSPPGAPTQPRVTDITQTSATLAWQPSADIGAPDASTYVIEAFSPAAGSTWRTVAEGVQQETHTVGGLQPDTIYLFLVRAASEQGLSEPSPVSEAIRTRADALGPGEDRWRQGQRELSEVALRLQKTEVLGPTTLQVSWTVSGRPSPAVQGFRVLWRVAGSGDWAALDVGSPSQRSAVLRGLPPGGRIQTKVQPYGSEGLGPDSPVLDTSIPEEAPSAPPQAVTVTLGGDGNGSITVSWAPPPPAQRNGIILEYRVWCLANDSRFHINQSAAGWARSAVLRGLLPGLPYRTQVAAATSAGVGVASAPVTVRLRAPRAAEAEAGLWERLARLLREPACIAAAGAAGGALLLGLSAALYRRRRQRKELSHYTCEGAGRGPDDDTPNLGGRGLALSSRQPVGLGAAPYPWLADSWPHPPRSPTVPEPRGSRCPSNPDPDDRYYNEAGISLYLAQMVRGATAAAPPGDGPIYSTIDPEGEELRTFHGGGFPPAAPRRPRAGKGKLGKPVQTPSLSWSEPLPPPPPSCELSRLGEAQSGVEEEEEEEEDSEPEEWCPSLPQRSHLTEPGPPPPARGESPSPTPSFGQQSTATLTPSPPEPPRPHQAQMSPRTSPPLSLSQPSLSSLERGGPPPPRHLSPSPAPGSTSGAPGRVRLVPGETTPPPQGPRARSRKKPKAPPYRRGWSPGDLPPPPLPPPEGEAEWTMGLRAAGSVPSLERDRGRERKIARAAPPGGHQHPHSDGKEARGRGGPRAANFPIFPKRPVSGSPHFPPSRRPLTFSGWSNGLISTSSSLDYSGEAWNLHPSSQLGRVSFRADRAGPSPATEAGEESPRPPHPLPFPFLAGVSPSSPQVPPASLSIRSSPCPSSPIRRPLAIVQQAQFPAAEDPGGRNLLHYGQQLLPRLGKLPGNGLEPPAGATRGEQAAQDAGFGGGTSISPRPVLFSHPRESPLSLDLARGLGPPRLQPRSLPGGEREGLGENEAAWFSGKSTGLGVRGPGF</sequence>
<evidence type="ECO:0000256" key="10">
    <source>
        <dbReference type="ARBA" id="ARBA00022989"/>
    </source>
</evidence>
<keyword evidence="7" id="KW-0677">Repeat</keyword>
<dbReference type="SMART" id="SM00060">
    <property type="entry name" value="FN3"/>
    <property type="match status" value="3"/>
</dbReference>
<dbReference type="FunFam" id="2.60.40.10:FF:000058">
    <property type="entry name" value="roundabout homolog 2 isoform X3"/>
    <property type="match status" value="1"/>
</dbReference>
<dbReference type="OMA" id="LMMSHTH"/>
<reference evidence="20" key="2">
    <citation type="submission" date="2025-08" db="UniProtKB">
        <authorList>
            <consortium name="Ensembl"/>
        </authorList>
    </citation>
    <scope>IDENTIFICATION</scope>
    <source>
        <strain evidence="20">Glennie</strain>
    </source>
</reference>
<reference evidence="20 21" key="1">
    <citation type="journal article" date="2008" name="Nature">
        <title>Genome analysis of the platypus reveals unique signatures of evolution.</title>
        <authorList>
            <person name="Warren W.C."/>
            <person name="Hillier L.W."/>
            <person name="Marshall Graves J.A."/>
            <person name="Birney E."/>
            <person name="Ponting C.P."/>
            <person name="Grutzner F."/>
            <person name="Belov K."/>
            <person name="Miller W."/>
            <person name="Clarke L."/>
            <person name="Chinwalla A.T."/>
            <person name="Yang S.P."/>
            <person name="Heger A."/>
            <person name="Locke D.P."/>
            <person name="Miethke P."/>
            <person name="Waters P.D."/>
            <person name="Veyrunes F."/>
            <person name="Fulton L."/>
            <person name="Fulton B."/>
            <person name="Graves T."/>
            <person name="Wallis J."/>
            <person name="Puente X.S."/>
            <person name="Lopez-Otin C."/>
            <person name="Ordonez G.R."/>
            <person name="Eichler E.E."/>
            <person name="Chen L."/>
            <person name="Cheng Z."/>
            <person name="Deakin J.E."/>
            <person name="Alsop A."/>
            <person name="Thompson K."/>
            <person name="Kirby P."/>
            <person name="Papenfuss A.T."/>
            <person name="Wakefield M.J."/>
            <person name="Olender T."/>
            <person name="Lancet D."/>
            <person name="Huttley G.A."/>
            <person name="Smit A.F."/>
            <person name="Pask A."/>
            <person name="Temple-Smith P."/>
            <person name="Batzer M.A."/>
            <person name="Walker J.A."/>
            <person name="Konkel M.K."/>
            <person name="Harris R.S."/>
            <person name="Whittington C.M."/>
            <person name="Wong E.S."/>
            <person name="Gemmell N.J."/>
            <person name="Buschiazzo E."/>
            <person name="Vargas Jentzsch I.M."/>
            <person name="Merkel A."/>
            <person name="Schmitz J."/>
            <person name="Zemann A."/>
            <person name="Churakov G."/>
            <person name="Kriegs J.O."/>
            <person name="Brosius J."/>
            <person name="Murchison E.P."/>
            <person name="Sachidanandam R."/>
            <person name="Smith C."/>
            <person name="Hannon G.J."/>
            <person name="Tsend-Ayush E."/>
            <person name="McMillan D."/>
            <person name="Attenborough R."/>
            <person name="Rens W."/>
            <person name="Ferguson-Smith M."/>
            <person name="Lefevre C.M."/>
            <person name="Sharp J.A."/>
            <person name="Nicholas K.R."/>
            <person name="Ray D.A."/>
            <person name="Kube M."/>
            <person name="Reinhardt R."/>
            <person name="Pringle T.H."/>
            <person name="Taylor J."/>
            <person name="Jones R.C."/>
            <person name="Nixon B."/>
            <person name="Dacheux J.L."/>
            <person name="Niwa H."/>
            <person name="Sekita Y."/>
            <person name="Huang X."/>
            <person name="Stark A."/>
            <person name="Kheradpour P."/>
            <person name="Kellis M."/>
            <person name="Flicek P."/>
            <person name="Chen Y."/>
            <person name="Webber C."/>
            <person name="Hardison R."/>
            <person name="Nelson J."/>
            <person name="Hallsworth-Pepin K."/>
            <person name="Delehaunty K."/>
            <person name="Markovic C."/>
            <person name="Minx P."/>
            <person name="Feng Y."/>
            <person name="Kremitzki C."/>
            <person name="Mitreva M."/>
            <person name="Glasscock J."/>
            <person name="Wylie T."/>
            <person name="Wohldmann P."/>
            <person name="Thiru P."/>
            <person name="Nhan M.N."/>
            <person name="Pohl C.S."/>
            <person name="Smith S.M."/>
            <person name="Hou S."/>
            <person name="Nefedov M."/>
            <person name="de Jong P.J."/>
            <person name="Renfree M.B."/>
            <person name="Mardis E.R."/>
            <person name="Wilson R.K."/>
        </authorList>
    </citation>
    <scope>NUCLEOTIDE SEQUENCE [LARGE SCALE GENOMIC DNA]</scope>
    <source>
        <strain evidence="20 21">Glennie</strain>
    </source>
</reference>
<dbReference type="InterPro" id="IPR036116">
    <property type="entry name" value="FN3_sf"/>
</dbReference>
<keyword evidence="10" id="KW-1133">Transmembrane helix</keyword>
<feature type="compositionally biased region" description="Acidic residues" evidence="17">
    <location>
        <begin position="1032"/>
        <end position="1046"/>
    </location>
</feature>
<evidence type="ECO:0000313" key="20">
    <source>
        <dbReference type="Ensembl" id="ENSOANP00000033621.1"/>
    </source>
</evidence>
<keyword evidence="4" id="KW-0597">Phosphoprotein</keyword>
<keyword evidence="11" id="KW-0472">Membrane</keyword>
<keyword evidence="3" id="KW-0145">Chemotaxis</keyword>
<dbReference type="InterPro" id="IPR051170">
    <property type="entry name" value="Neural/epithelial_adhesion"/>
</dbReference>
<keyword evidence="21" id="KW-1185">Reference proteome</keyword>
<evidence type="ECO:0000256" key="12">
    <source>
        <dbReference type="ARBA" id="ARBA00023157"/>
    </source>
</evidence>
<feature type="domain" description="Ig-like" evidence="18">
    <location>
        <begin position="12"/>
        <end position="108"/>
    </location>
</feature>
<gene>
    <name evidence="20" type="primary">ROBO3</name>
</gene>
<dbReference type="GO" id="GO:0006935">
    <property type="term" value="P:chemotaxis"/>
    <property type="evidence" value="ECO:0007669"/>
    <property type="project" value="UniProtKB-KW"/>
</dbReference>
<dbReference type="InterPro" id="IPR013783">
    <property type="entry name" value="Ig-like_fold"/>
</dbReference>
<dbReference type="InterPro" id="IPR013098">
    <property type="entry name" value="Ig_I-set"/>
</dbReference>
<protein>
    <submittedName>
        <fullName evidence="20">Roundabout guidance receptor 3</fullName>
    </submittedName>
</protein>
<keyword evidence="9" id="KW-0524">Neurogenesis</keyword>
<feature type="compositionally biased region" description="Basic residues" evidence="17">
    <location>
        <begin position="989"/>
        <end position="998"/>
    </location>
</feature>
<evidence type="ECO:0000256" key="1">
    <source>
        <dbReference type="ARBA" id="ARBA00004479"/>
    </source>
</evidence>
<dbReference type="SUPFAM" id="SSF48726">
    <property type="entry name" value="Immunoglobulin"/>
    <property type="match status" value="5"/>
</dbReference>
<dbReference type="GO" id="GO:0007417">
    <property type="term" value="P:central nervous system development"/>
    <property type="evidence" value="ECO:0007669"/>
    <property type="project" value="UniProtKB-ARBA"/>
</dbReference>
<dbReference type="Pfam" id="PF07679">
    <property type="entry name" value="I-set"/>
    <property type="match status" value="2"/>
</dbReference>
<dbReference type="SMART" id="SM00406">
    <property type="entry name" value="IGv"/>
    <property type="match status" value="2"/>
</dbReference>
<evidence type="ECO:0000256" key="2">
    <source>
        <dbReference type="ARBA" id="ARBA00022473"/>
    </source>
</evidence>
<dbReference type="SUPFAM" id="SSF49265">
    <property type="entry name" value="Fibronectin type III"/>
    <property type="match status" value="2"/>
</dbReference>
<feature type="compositionally biased region" description="Low complexity" evidence="17">
    <location>
        <begin position="954"/>
        <end position="963"/>
    </location>
</feature>
<feature type="domain" description="Fibronectin type-III" evidence="19">
    <location>
        <begin position="617"/>
        <end position="711"/>
    </location>
</feature>
<dbReference type="FunFam" id="2.60.40.10:FF:000026">
    <property type="entry name" value="roundabout homolog 2 isoform X1"/>
    <property type="match status" value="1"/>
</dbReference>
<organism evidence="20 21">
    <name type="scientific">Ornithorhynchus anatinus</name>
    <name type="common">Duckbill platypus</name>
    <dbReference type="NCBI Taxonomy" id="9258"/>
    <lineage>
        <taxon>Eukaryota</taxon>
        <taxon>Metazoa</taxon>
        <taxon>Chordata</taxon>
        <taxon>Craniata</taxon>
        <taxon>Vertebrata</taxon>
        <taxon>Euteleostomi</taxon>
        <taxon>Mammalia</taxon>
        <taxon>Monotremata</taxon>
        <taxon>Ornithorhynchidae</taxon>
        <taxon>Ornithorhynchus</taxon>
    </lineage>
</organism>
<evidence type="ECO:0000256" key="13">
    <source>
        <dbReference type="ARBA" id="ARBA00023170"/>
    </source>
</evidence>
<feature type="region of interest" description="Disordered" evidence="17">
    <location>
        <begin position="911"/>
        <end position="935"/>
    </location>
</feature>
<evidence type="ECO:0000256" key="16">
    <source>
        <dbReference type="ARBA" id="ARBA00061206"/>
    </source>
</evidence>
<feature type="region of interest" description="Disordered" evidence="17">
    <location>
        <begin position="865"/>
        <end position="894"/>
    </location>
</feature>
<dbReference type="Gene3D" id="2.60.40.10">
    <property type="entry name" value="Immunoglobulins"/>
    <property type="match status" value="8"/>
</dbReference>
<dbReference type="PROSITE" id="PS50835">
    <property type="entry name" value="IG_LIKE"/>
    <property type="match status" value="5"/>
</dbReference>
<dbReference type="Pfam" id="PF00041">
    <property type="entry name" value="fn3"/>
    <property type="match status" value="2"/>
</dbReference>
<dbReference type="Pfam" id="PF13927">
    <property type="entry name" value="Ig_3"/>
    <property type="match status" value="3"/>
</dbReference>
<evidence type="ECO:0000256" key="9">
    <source>
        <dbReference type="ARBA" id="ARBA00022902"/>
    </source>
</evidence>
<evidence type="ECO:0000259" key="18">
    <source>
        <dbReference type="PROSITE" id="PS50835"/>
    </source>
</evidence>
<feature type="domain" description="Ig-like" evidence="18">
    <location>
        <begin position="114"/>
        <end position="201"/>
    </location>
</feature>
<keyword evidence="8" id="KW-0221">Differentiation</keyword>
<dbReference type="FunCoup" id="A0A6I8MY22">
    <property type="interactions" value="384"/>
</dbReference>
<dbReference type="PROSITE" id="PS50853">
    <property type="entry name" value="FN3"/>
    <property type="match status" value="3"/>
</dbReference>
<dbReference type="FunFam" id="2.60.40.10:FF:000055">
    <property type="entry name" value="roundabout homolog 1 isoform X2"/>
    <property type="match status" value="1"/>
</dbReference>
<dbReference type="PANTHER" id="PTHR12231">
    <property type="entry name" value="CTX-RELATED TYPE I TRANSMEMBRANE PROTEIN"/>
    <property type="match status" value="1"/>
</dbReference>
<dbReference type="Bgee" id="ENSOANG00000038372">
    <property type="expression patterns" value="Expressed in cerebellum"/>
</dbReference>
<dbReference type="InterPro" id="IPR003961">
    <property type="entry name" value="FN3_dom"/>
</dbReference>
<dbReference type="FunFam" id="2.60.40.10:FF:000053">
    <property type="entry name" value="Roundabout guidance receptor 1"/>
    <property type="match status" value="1"/>
</dbReference>
<feature type="domain" description="Fibronectin type-III" evidence="19">
    <location>
        <begin position="503"/>
        <end position="598"/>
    </location>
</feature>
<feature type="domain" description="Ig-like" evidence="18">
    <location>
        <begin position="398"/>
        <end position="479"/>
    </location>
</feature>
<dbReference type="InterPro" id="IPR003599">
    <property type="entry name" value="Ig_sub"/>
</dbReference>
<proteinExistence type="inferred from homology"/>